<organism evidence="2 3">
    <name type="scientific">Aromatoleum petrolei</name>
    <dbReference type="NCBI Taxonomy" id="76116"/>
    <lineage>
        <taxon>Bacteria</taxon>
        <taxon>Pseudomonadati</taxon>
        <taxon>Pseudomonadota</taxon>
        <taxon>Betaproteobacteria</taxon>
        <taxon>Rhodocyclales</taxon>
        <taxon>Rhodocyclaceae</taxon>
        <taxon>Aromatoleum</taxon>
    </lineage>
</organism>
<gene>
    <name evidence="2" type="ORF">GPA26_19825</name>
</gene>
<proteinExistence type="predicted"/>
<evidence type="ECO:0000256" key="1">
    <source>
        <dbReference type="SAM" id="SignalP"/>
    </source>
</evidence>
<sequence>MEDDVMRVYQSVLLGLFSILAANAALADGAGKAAPVPADVVERGGRAIQKDIVGLIRASESPWNIDDPTKDTLFIEPATGYPRVLAITRKLGIPHKRIFVNLVMPYGSQSDGYNAMISGELAQDATELRLAFTVAHEYAHGFLNHRLTASIDAYREQLAYCPACTDPKDLVATVKAGFDNPDLTAFRERIKRLELDADEWAARQVARNYSVPSAASLLSEVVESENYSKDDEGETHYSRNRRLAAIAAVLESSSR</sequence>
<evidence type="ECO:0000313" key="2">
    <source>
        <dbReference type="EMBL" id="NMF90724.1"/>
    </source>
</evidence>
<name>A0ABX1MRX0_9RHOO</name>
<dbReference type="Proteomes" id="UP000652074">
    <property type="component" value="Unassembled WGS sequence"/>
</dbReference>
<comment type="caution">
    <text evidence="2">The sequence shown here is derived from an EMBL/GenBank/DDBJ whole genome shotgun (WGS) entry which is preliminary data.</text>
</comment>
<evidence type="ECO:0000313" key="3">
    <source>
        <dbReference type="Proteomes" id="UP000652074"/>
    </source>
</evidence>
<keyword evidence="1" id="KW-0732">Signal</keyword>
<feature type="chain" id="PRO_5047465458" evidence="1">
    <location>
        <begin position="28"/>
        <end position="255"/>
    </location>
</feature>
<feature type="signal peptide" evidence="1">
    <location>
        <begin position="1"/>
        <end position="27"/>
    </location>
</feature>
<protein>
    <submittedName>
        <fullName evidence="2">Uncharacterized protein</fullName>
    </submittedName>
</protein>
<dbReference type="RefSeq" id="WP_210147881.1">
    <property type="nucleotide sequence ID" value="NZ_CP059560.1"/>
</dbReference>
<accession>A0ABX1MRX0</accession>
<reference evidence="2 3" key="1">
    <citation type="submission" date="2019-12" db="EMBL/GenBank/DDBJ databases">
        <title>Comparative genomics gives insights into the taxonomy of the Azoarcus-Aromatoleum group and reveals separate origins of nif in the plant-associated Azoarcus and non-plant-associated Aromatoleum sub-groups.</title>
        <authorList>
            <person name="Lafos M."/>
            <person name="Maluk M."/>
            <person name="Batista M."/>
            <person name="Junghare M."/>
            <person name="Carmona M."/>
            <person name="Faoro H."/>
            <person name="Cruz L.M."/>
            <person name="Battistoni F."/>
            <person name="De Souza E."/>
            <person name="Pedrosa F."/>
            <person name="Chen W.-M."/>
            <person name="Poole P.S."/>
            <person name="Dixon R.A."/>
            <person name="James E.K."/>
        </authorList>
    </citation>
    <scope>NUCLEOTIDE SEQUENCE [LARGE SCALE GENOMIC DNA]</scope>
    <source>
        <strain evidence="2 3">ToN1</strain>
    </source>
</reference>
<keyword evidence="3" id="KW-1185">Reference proteome</keyword>
<dbReference type="EMBL" id="WTVR01000050">
    <property type="protein sequence ID" value="NMF90724.1"/>
    <property type="molecule type" value="Genomic_DNA"/>
</dbReference>